<name>A0A4Y8CYI3_9HELO</name>
<dbReference type="Proteomes" id="UP000297299">
    <property type="component" value="Unassembled WGS sequence"/>
</dbReference>
<evidence type="ECO:0000313" key="2">
    <source>
        <dbReference type="EMBL" id="TEY52425.1"/>
    </source>
</evidence>
<feature type="region of interest" description="Disordered" evidence="1">
    <location>
        <begin position="16"/>
        <end position="39"/>
    </location>
</feature>
<accession>A0A4Y8CYI3</accession>
<gene>
    <name evidence="2" type="ORF">BOTCAL_0259g00100</name>
</gene>
<sequence>MKCVWVKAKSESKKYTKLKNSKAQNGNSETLDEQSEAEAERSVKRFVKIEIEAASGLNSITPFSIPAGAYAG</sequence>
<organism evidence="2 3">
    <name type="scientific">Botryotinia calthae</name>
    <dbReference type="NCBI Taxonomy" id="38488"/>
    <lineage>
        <taxon>Eukaryota</taxon>
        <taxon>Fungi</taxon>
        <taxon>Dikarya</taxon>
        <taxon>Ascomycota</taxon>
        <taxon>Pezizomycotina</taxon>
        <taxon>Leotiomycetes</taxon>
        <taxon>Helotiales</taxon>
        <taxon>Sclerotiniaceae</taxon>
        <taxon>Botryotinia</taxon>
    </lineage>
</organism>
<evidence type="ECO:0000313" key="3">
    <source>
        <dbReference type="Proteomes" id="UP000297299"/>
    </source>
</evidence>
<evidence type="ECO:0000256" key="1">
    <source>
        <dbReference type="SAM" id="MobiDB-lite"/>
    </source>
</evidence>
<comment type="caution">
    <text evidence="2">The sequence shown here is derived from an EMBL/GenBank/DDBJ whole genome shotgun (WGS) entry which is preliminary data.</text>
</comment>
<dbReference type="EMBL" id="PHWZ01000258">
    <property type="protein sequence ID" value="TEY52425.1"/>
    <property type="molecule type" value="Genomic_DNA"/>
</dbReference>
<protein>
    <submittedName>
        <fullName evidence="2">Uncharacterized protein</fullName>
    </submittedName>
</protein>
<dbReference type="AlphaFoldDB" id="A0A4Y8CYI3"/>
<reference evidence="2 3" key="1">
    <citation type="submission" date="2017-11" db="EMBL/GenBank/DDBJ databases">
        <title>Comparative genomics of Botrytis spp.</title>
        <authorList>
            <person name="Valero-Jimenez C.A."/>
            <person name="Tapia P."/>
            <person name="Veloso J."/>
            <person name="Silva-Moreno E."/>
            <person name="Staats M."/>
            <person name="Valdes J.H."/>
            <person name="Van Kan J.A.L."/>
        </authorList>
    </citation>
    <scope>NUCLEOTIDE SEQUENCE [LARGE SCALE GENOMIC DNA]</scope>
    <source>
        <strain evidence="2 3">MUCL2830</strain>
    </source>
</reference>
<keyword evidence="3" id="KW-1185">Reference proteome</keyword>
<proteinExistence type="predicted"/>